<keyword evidence="1" id="KW-1133">Transmembrane helix</keyword>
<organism evidence="3 4">
    <name type="scientific">Chromatocurvus halotolerans</name>
    <dbReference type="NCBI Taxonomy" id="1132028"/>
    <lineage>
        <taxon>Bacteria</taxon>
        <taxon>Pseudomonadati</taxon>
        <taxon>Pseudomonadota</taxon>
        <taxon>Gammaproteobacteria</taxon>
        <taxon>Cellvibrionales</taxon>
        <taxon>Halieaceae</taxon>
        <taxon>Chromatocurvus</taxon>
    </lineage>
</organism>
<dbReference type="Proteomes" id="UP000294980">
    <property type="component" value="Unassembled WGS sequence"/>
</dbReference>
<sequence length="491" mass="52075">MVSRQLTVFLAGLILVAFALWQLEQARSGVSTRDMDIGATPATLYWDGNAAPSPVVVVSHGFAGSRQLMQAFSLHLARAGYRVLAFDALGHGRNPMPMSGDVTAIDGTTALLVAETRRVIAAARQIAGASGDVAVLGHSMASDIVIRAALAEPDVDNVIAISMFSEAVTPQAPARLLVVSGEWEARLRTVALSALQQVDPEADEGDTATSGDVQRRATVSPAVEHVGVLFSAHSLRESLDWLNRGFQRSEVPSVEPTGGWILALLIGIVLTFRPLTARLPQRPAAEPPTTKRLLLAIGLPMLLAPAIGVLVFRPFLPVLVADYLLLHFALYAGIQLAVLGRWPVQRGELSWTGLALLLTWGLLFIGVALDRYAASFLPTGERLLVIAALSLATVPFMLADSQVSGAGAGRWWQRLVARLAILVSLAIAAVIKPEELGFVLLVFPVILLFFLVHGTLGRALAQRTGTAASGIGLGLILAWALGVSFPFFAAG</sequence>
<feature type="transmembrane region" description="Helical" evidence="1">
    <location>
        <begin position="318"/>
        <end position="339"/>
    </location>
</feature>
<dbReference type="Pfam" id="PF12146">
    <property type="entry name" value="Hydrolase_4"/>
    <property type="match status" value="1"/>
</dbReference>
<proteinExistence type="predicted"/>
<keyword evidence="3" id="KW-0378">Hydrolase</keyword>
<evidence type="ECO:0000259" key="2">
    <source>
        <dbReference type="Pfam" id="PF12146"/>
    </source>
</evidence>
<feature type="transmembrane region" description="Helical" evidence="1">
    <location>
        <begin position="468"/>
        <end position="489"/>
    </location>
</feature>
<evidence type="ECO:0000256" key="1">
    <source>
        <dbReference type="SAM" id="Phobius"/>
    </source>
</evidence>
<dbReference type="EMBL" id="SLWX01000008">
    <property type="protein sequence ID" value="TCO75468.1"/>
    <property type="molecule type" value="Genomic_DNA"/>
</dbReference>
<keyword evidence="3" id="KW-0031">Aminopeptidase</keyword>
<dbReference type="OrthoDB" id="9780765at2"/>
<keyword evidence="4" id="KW-1185">Reference proteome</keyword>
<gene>
    <name evidence="3" type="ORF">EV688_10834</name>
</gene>
<dbReference type="InterPro" id="IPR050228">
    <property type="entry name" value="Carboxylesterase_BioH"/>
</dbReference>
<feature type="transmembrane region" description="Helical" evidence="1">
    <location>
        <begin position="381"/>
        <end position="399"/>
    </location>
</feature>
<protein>
    <submittedName>
        <fullName evidence="3">Serine aminopeptidase S33 family</fullName>
    </submittedName>
</protein>
<feature type="domain" description="Serine aminopeptidase S33" evidence="2">
    <location>
        <begin position="52"/>
        <end position="171"/>
    </location>
</feature>
<feature type="transmembrane region" description="Helical" evidence="1">
    <location>
        <begin position="257"/>
        <end position="272"/>
    </location>
</feature>
<keyword evidence="1" id="KW-0812">Transmembrane</keyword>
<keyword evidence="3" id="KW-0645">Protease</keyword>
<dbReference type="SUPFAM" id="SSF53474">
    <property type="entry name" value="alpha/beta-Hydrolases"/>
    <property type="match status" value="1"/>
</dbReference>
<name>A0A4R2KYV3_9GAMM</name>
<feature type="transmembrane region" description="Helical" evidence="1">
    <location>
        <begin position="411"/>
        <end position="431"/>
    </location>
</feature>
<dbReference type="PANTHER" id="PTHR43194:SF2">
    <property type="entry name" value="PEROXISOMAL MEMBRANE PROTEIN LPX1"/>
    <property type="match status" value="1"/>
</dbReference>
<comment type="caution">
    <text evidence="3">The sequence shown here is derived from an EMBL/GenBank/DDBJ whole genome shotgun (WGS) entry which is preliminary data.</text>
</comment>
<feature type="transmembrane region" description="Helical" evidence="1">
    <location>
        <begin position="293"/>
        <end position="312"/>
    </location>
</feature>
<reference evidence="3 4" key="1">
    <citation type="submission" date="2019-03" db="EMBL/GenBank/DDBJ databases">
        <title>Genomic Encyclopedia of Type Strains, Phase IV (KMG-IV): sequencing the most valuable type-strain genomes for metagenomic binning, comparative biology and taxonomic classification.</title>
        <authorList>
            <person name="Goeker M."/>
        </authorList>
    </citation>
    <scope>NUCLEOTIDE SEQUENCE [LARGE SCALE GENOMIC DNA]</scope>
    <source>
        <strain evidence="3 4">DSM 23344</strain>
    </source>
</reference>
<evidence type="ECO:0000313" key="4">
    <source>
        <dbReference type="Proteomes" id="UP000294980"/>
    </source>
</evidence>
<dbReference type="PANTHER" id="PTHR43194">
    <property type="entry name" value="HYDROLASE ALPHA/BETA FOLD FAMILY"/>
    <property type="match status" value="1"/>
</dbReference>
<dbReference type="AlphaFoldDB" id="A0A4R2KYV3"/>
<keyword evidence="1" id="KW-0472">Membrane</keyword>
<dbReference type="InterPro" id="IPR022742">
    <property type="entry name" value="Hydrolase_4"/>
</dbReference>
<dbReference type="InterPro" id="IPR029058">
    <property type="entry name" value="AB_hydrolase_fold"/>
</dbReference>
<feature type="transmembrane region" description="Helical" evidence="1">
    <location>
        <begin position="437"/>
        <end position="456"/>
    </location>
</feature>
<evidence type="ECO:0000313" key="3">
    <source>
        <dbReference type="EMBL" id="TCO75468.1"/>
    </source>
</evidence>
<dbReference type="Gene3D" id="3.40.50.1820">
    <property type="entry name" value="alpha/beta hydrolase"/>
    <property type="match status" value="1"/>
</dbReference>
<dbReference type="RefSeq" id="WP_117318061.1">
    <property type="nucleotide sequence ID" value="NZ_QQSW01000010.1"/>
</dbReference>
<accession>A0A4R2KYV3</accession>
<feature type="transmembrane region" description="Helical" evidence="1">
    <location>
        <begin position="351"/>
        <end position="369"/>
    </location>
</feature>
<dbReference type="GO" id="GO:0004177">
    <property type="term" value="F:aminopeptidase activity"/>
    <property type="evidence" value="ECO:0007669"/>
    <property type="project" value="UniProtKB-KW"/>
</dbReference>